<protein>
    <submittedName>
        <fullName evidence="2">Uncharacterized protein</fullName>
    </submittedName>
</protein>
<dbReference type="Proteomes" id="UP001500457">
    <property type="component" value="Unassembled WGS sequence"/>
</dbReference>
<proteinExistence type="predicted"/>
<evidence type="ECO:0000313" key="3">
    <source>
        <dbReference type="Proteomes" id="UP001500457"/>
    </source>
</evidence>
<accession>A0ABP9F5S4</accession>
<comment type="caution">
    <text evidence="2">The sequence shown here is derived from an EMBL/GenBank/DDBJ whole genome shotgun (WGS) entry which is preliminary data.</text>
</comment>
<sequence length="59" mass="6342">MIFSGGLRSGWAPASSLTPPQMWPDGLREQAGYKTPNAVADNDGRCQTVIMQVGRPLNP</sequence>
<feature type="region of interest" description="Disordered" evidence="1">
    <location>
        <begin position="1"/>
        <end position="24"/>
    </location>
</feature>
<keyword evidence="3" id="KW-1185">Reference proteome</keyword>
<reference evidence="3" key="1">
    <citation type="journal article" date="2019" name="Int. J. Syst. Evol. Microbiol.">
        <title>The Global Catalogue of Microorganisms (GCM) 10K type strain sequencing project: providing services to taxonomists for standard genome sequencing and annotation.</title>
        <authorList>
            <consortium name="The Broad Institute Genomics Platform"/>
            <consortium name="The Broad Institute Genome Sequencing Center for Infectious Disease"/>
            <person name="Wu L."/>
            <person name="Ma J."/>
        </authorList>
    </citation>
    <scope>NUCLEOTIDE SEQUENCE [LARGE SCALE GENOMIC DNA]</scope>
    <source>
        <strain evidence="3">JCM 17983</strain>
    </source>
</reference>
<name>A0ABP9F5S4_9PSEU</name>
<evidence type="ECO:0000313" key="2">
    <source>
        <dbReference type="EMBL" id="GAA4893816.1"/>
    </source>
</evidence>
<organism evidence="2 3">
    <name type="scientific">Actinomycetospora straminea</name>
    <dbReference type="NCBI Taxonomy" id="663607"/>
    <lineage>
        <taxon>Bacteria</taxon>
        <taxon>Bacillati</taxon>
        <taxon>Actinomycetota</taxon>
        <taxon>Actinomycetes</taxon>
        <taxon>Pseudonocardiales</taxon>
        <taxon>Pseudonocardiaceae</taxon>
        <taxon>Actinomycetospora</taxon>
    </lineage>
</organism>
<evidence type="ECO:0000256" key="1">
    <source>
        <dbReference type="SAM" id="MobiDB-lite"/>
    </source>
</evidence>
<gene>
    <name evidence="2" type="ORF">GCM10023203_55020</name>
</gene>
<dbReference type="EMBL" id="BAABHQ010000024">
    <property type="protein sequence ID" value="GAA4893816.1"/>
    <property type="molecule type" value="Genomic_DNA"/>
</dbReference>